<keyword evidence="4" id="KW-0560">Oxidoreductase</keyword>
<dbReference type="InterPro" id="IPR046667">
    <property type="entry name" value="DUF6537"/>
</dbReference>
<dbReference type="CDD" id="cd07034">
    <property type="entry name" value="TPP_PYR_PFOR_IOR-alpha_like"/>
    <property type="match status" value="1"/>
</dbReference>
<dbReference type="SUPFAM" id="SSF52518">
    <property type="entry name" value="Thiamin diphosphate-binding fold (THDP-binding)"/>
    <property type="match status" value="2"/>
</dbReference>
<dbReference type="SUPFAM" id="SSF53323">
    <property type="entry name" value="Pyruvate-ferredoxin oxidoreductase, PFOR, domain III"/>
    <property type="match status" value="1"/>
</dbReference>
<dbReference type="Pfam" id="PF01558">
    <property type="entry name" value="POR"/>
    <property type="match status" value="1"/>
</dbReference>
<keyword evidence="5" id="KW-0408">Iron</keyword>
<dbReference type="RefSeq" id="WP_344088650.1">
    <property type="nucleotide sequence ID" value="NZ_BAAAPO010000062.1"/>
</dbReference>
<accession>A0ABN2M3X7</accession>
<gene>
    <name evidence="8" type="ORF">GCM10009811_34900</name>
</gene>
<dbReference type="InterPro" id="IPR009014">
    <property type="entry name" value="Transketo_C/PFOR_II"/>
</dbReference>
<evidence type="ECO:0000256" key="5">
    <source>
        <dbReference type="ARBA" id="ARBA00023004"/>
    </source>
</evidence>
<evidence type="ECO:0000256" key="2">
    <source>
        <dbReference type="ARBA" id="ARBA00022485"/>
    </source>
</evidence>
<evidence type="ECO:0000256" key="6">
    <source>
        <dbReference type="ARBA" id="ARBA00023014"/>
    </source>
</evidence>
<name>A0ABN2M3X7_9MICO</name>
<keyword evidence="9" id="KW-1185">Reference proteome</keyword>
<comment type="caution">
    <text evidence="8">The sequence shown here is derived from an EMBL/GenBank/DDBJ whole genome shotgun (WGS) entry which is preliminary data.</text>
</comment>
<dbReference type="NCBIfam" id="NF009588">
    <property type="entry name" value="PRK13029.1"/>
    <property type="match status" value="1"/>
</dbReference>
<feature type="domain" description="4Fe-4S ferredoxin-type" evidence="7">
    <location>
        <begin position="635"/>
        <end position="665"/>
    </location>
</feature>
<keyword evidence="1" id="KW-0813">Transport</keyword>
<dbReference type="InterPro" id="IPR019752">
    <property type="entry name" value="Pyrv/ketoisovalerate_OxRed_cat"/>
</dbReference>
<protein>
    <submittedName>
        <fullName evidence="8">Indolepyruvate ferredoxin oxidoreductase family protein</fullName>
    </submittedName>
</protein>
<reference evidence="8 9" key="1">
    <citation type="journal article" date="2019" name="Int. J. Syst. Evol. Microbiol.">
        <title>The Global Catalogue of Microorganisms (GCM) 10K type strain sequencing project: providing services to taxonomists for standard genome sequencing and annotation.</title>
        <authorList>
            <consortium name="The Broad Institute Genomics Platform"/>
            <consortium name="The Broad Institute Genome Sequencing Center for Infectious Disease"/>
            <person name="Wu L."/>
            <person name="Ma J."/>
        </authorList>
    </citation>
    <scope>NUCLEOTIDE SEQUENCE [LARGE SCALE GENOMIC DNA]</scope>
    <source>
        <strain evidence="8 9">JCM 15592</strain>
    </source>
</reference>
<dbReference type="Gene3D" id="3.40.50.970">
    <property type="match status" value="2"/>
</dbReference>
<dbReference type="Proteomes" id="UP001499938">
    <property type="component" value="Unassembled WGS sequence"/>
</dbReference>
<evidence type="ECO:0000256" key="1">
    <source>
        <dbReference type="ARBA" id="ARBA00022448"/>
    </source>
</evidence>
<evidence type="ECO:0000313" key="8">
    <source>
        <dbReference type="EMBL" id="GAA1808678.1"/>
    </source>
</evidence>
<dbReference type="PROSITE" id="PS51379">
    <property type="entry name" value="4FE4S_FER_2"/>
    <property type="match status" value="1"/>
</dbReference>
<keyword evidence="6" id="KW-0411">Iron-sulfur</keyword>
<dbReference type="PANTHER" id="PTHR48084">
    <property type="entry name" value="2-OXOGLUTARATE OXIDOREDUCTASE SUBUNIT KORB-RELATED"/>
    <property type="match status" value="1"/>
</dbReference>
<dbReference type="InterPro" id="IPR002880">
    <property type="entry name" value="Pyrv_Fd/Flavodoxin_OxRdtase_N"/>
</dbReference>
<dbReference type="NCBIfam" id="NF009589">
    <property type="entry name" value="PRK13030.1"/>
    <property type="match status" value="1"/>
</dbReference>
<dbReference type="SUPFAM" id="SSF52922">
    <property type="entry name" value="TK C-terminal domain-like"/>
    <property type="match status" value="1"/>
</dbReference>
<proteinExistence type="predicted"/>
<organism evidence="8 9">
    <name type="scientific">Nostocoides veronense</name>
    <dbReference type="NCBI Taxonomy" id="330836"/>
    <lineage>
        <taxon>Bacteria</taxon>
        <taxon>Bacillati</taxon>
        <taxon>Actinomycetota</taxon>
        <taxon>Actinomycetes</taxon>
        <taxon>Micrococcales</taxon>
        <taxon>Intrasporangiaceae</taxon>
        <taxon>Nostocoides</taxon>
    </lineage>
</organism>
<evidence type="ECO:0000256" key="4">
    <source>
        <dbReference type="ARBA" id="ARBA00023002"/>
    </source>
</evidence>
<keyword evidence="2" id="KW-0479">Metal-binding</keyword>
<dbReference type="InterPro" id="IPR029061">
    <property type="entry name" value="THDP-binding"/>
</dbReference>
<sequence>MTATQDGARAGGFRIADRLTATSGTVHLGGLHALVRLPLDQRRLDEAAGRHTGGFISGYEGSPLGGYDKELLRLGPQLATEGIVFRPAVNEELAANAVLGSQLAATRSTRTVDGVVGHWYGKAPGLDRATDALRHGNLGGSSPLGGVLVMVGDDVNAKSSTVPSASEWAMAELGMPVLVPADPQDILRLGLHGIAMSRFSGLWSGLKLATNVVDGSATVQLGDPPIVLPDNEIDGRPYVHQPHARFLQPALAALEESLLTTRPQLALRYARANGLNEITGDPNARVGIVAAGQRFRDVQEMLGLLGVTADRLSDSGIRLLKLGMVAPLDAEIVQRFAEGLTEIIVVEEKRAFVEAAVKGILYGRAHAPAVSGRTTPDGHSLLPPQSDLTAATLARTLGHRLAELLHAETIAAASSALAQPRSRTQLSLTPTAPRTPYFCSGCPHNRSTRTPRDSLVAAGIGCHTLIVFMEPDKVGDVIGFTQMGGEGGAWIGMSPFVSDEHLTQNLGDGTFHHSGSLAVRASVAAGTNITYRILCNGAVAMTGGQDIVGGMAVPDLARALLAEGVTKVAITTEDPSRYAEARLPEGVRVHHRDDLDQVLADLAAIPGTTALLNDQECATELRRKRKRGLVTAPTRRVVINERVCEGCGDCGAKSNCLSVVPIDTEFGRKIAIHQASCNQDFSCVDGDCPSFLEVIPGKTPSPRGRATALAATDLPEPTPLRPGAPVNIRLMGVGGTGIVTTAQVLAVAATNAGLYVRGLDQLGLSQKGGAVISDLRLRPEPTEGSNVLGLGEADLYLGADLLVAAAPANLAITDPARTWAVVSTSKVPTGAMVADPGVTFPALDPLTASLRERIRPDSILLDVRHLTTTLFGGDQLANTFLLGVAVQAGALPIPPRDIENALQQNAVAVEANLQAFRWGRMYAAQPDRVLALTAAPEPAAPPTAAVALVRAAGLPTEGDLGDLLARRAGDLIAYQDTAYARTFLTHLAHVHRREQAAVPDPDAPLTRAAAVGLHKLMAYKDEYEVARLSTDPAVGERIRAEFGDDAAYRFRLHPPALRALGMDSKIALGPWFEPVFKSLYAARRLRGTPLDPFGRARVRVVERTLIEEYVAALASATAHLRPDNRPAVIALAELPDLVRGYEDVKLRNVEGFRAALAEGLDAIRATPVAANHAPD</sequence>
<dbReference type="Gene3D" id="3.40.920.10">
    <property type="entry name" value="Pyruvate-ferredoxin oxidoreductase, PFOR, domain III"/>
    <property type="match status" value="1"/>
</dbReference>
<dbReference type="InterPro" id="IPR017896">
    <property type="entry name" value="4Fe4S_Fe-S-bd"/>
</dbReference>
<dbReference type="InterPro" id="IPR051457">
    <property type="entry name" value="2-oxoacid:Fd_oxidoreductase"/>
</dbReference>
<dbReference type="Pfam" id="PF02775">
    <property type="entry name" value="TPP_enzyme_C"/>
    <property type="match status" value="1"/>
</dbReference>
<dbReference type="EMBL" id="BAAAPO010000062">
    <property type="protein sequence ID" value="GAA1808678.1"/>
    <property type="molecule type" value="Genomic_DNA"/>
</dbReference>
<keyword evidence="3" id="KW-0249">Electron transport</keyword>
<dbReference type="Pfam" id="PF20169">
    <property type="entry name" value="DUF6537"/>
    <property type="match status" value="1"/>
</dbReference>
<evidence type="ECO:0000259" key="7">
    <source>
        <dbReference type="PROSITE" id="PS51379"/>
    </source>
</evidence>
<dbReference type="InterPro" id="IPR011766">
    <property type="entry name" value="TPP_enzyme_TPP-bd"/>
</dbReference>
<keyword evidence="2" id="KW-0004">4Fe-4S</keyword>
<dbReference type="InterPro" id="IPR002869">
    <property type="entry name" value="Pyrv_flavodox_OxRed_cen"/>
</dbReference>
<evidence type="ECO:0000313" key="9">
    <source>
        <dbReference type="Proteomes" id="UP001499938"/>
    </source>
</evidence>
<evidence type="ECO:0000256" key="3">
    <source>
        <dbReference type="ARBA" id="ARBA00022982"/>
    </source>
</evidence>
<dbReference type="PANTHER" id="PTHR48084:SF3">
    <property type="entry name" value="SUBUNIT OF PYRUVATE:FLAVODOXIN OXIDOREDUCTASE"/>
    <property type="match status" value="1"/>
</dbReference>